<comment type="caution">
    <text evidence="1">The sequence shown here is derived from an EMBL/GenBank/DDBJ whole genome shotgun (WGS) entry which is preliminary data.</text>
</comment>
<proteinExistence type="predicted"/>
<organism evidence="1 2">
    <name type="scientific">Ralstonia solanacearum</name>
    <name type="common">Pseudomonas solanacearum</name>
    <dbReference type="NCBI Taxonomy" id="305"/>
    <lineage>
        <taxon>Bacteria</taxon>
        <taxon>Pseudomonadati</taxon>
        <taxon>Pseudomonadota</taxon>
        <taxon>Betaproteobacteria</taxon>
        <taxon>Burkholderiales</taxon>
        <taxon>Burkholderiaceae</taxon>
        <taxon>Ralstonia</taxon>
        <taxon>Ralstonia solanacearum species complex</taxon>
    </lineage>
</organism>
<gene>
    <name evidence="1" type="ORF">LBW55_02150</name>
</gene>
<sequence length="149" mass="16908">MAGGEKIMNVEEWIASLRAPNQIKISGFDSADGSVHMIEWLHRGRDFRGFVTHDVEQELYSQDQAAQLLELHCEPSPALETKIRPNLATDKGIVTYFSVTFHLLLRVRAGDGRVWRLRVQHNYQASDLDVVGKFKLRLNFTVDESGLEG</sequence>
<evidence type="ECO:0000313" key="1">
    <source>
        <dbReference type="EMBL" id="MDB0520418.1"/>
    </source>
</evidence>
<reference evidence="1" key="1">
    <citation type="submission" date="2021-09" db="EMBL/GenBank/DDBJ databases">
        <title>Genomic analysis of Ralstonia spp.</title>
        <authorList>
            <person name="Aburjaile F."/>
            <person name="Ariute J.C."/>
            <person name="Pais A.K.L."/>
            <person name="Albuquerque G.M.R."/>
            <person name="Silva A.M.F."/>
            <person name="Brenig B."/>
            <person name="Azevedo V."/>
            <person name="Matiuzzi M."/>
            <person name="Ramos R."/>
            <person name="Goes-Neto A."/>
            <person name="Soares S."/>
            <person name="Iseppon A.M.B."/>
            <person name="Souza E."/>
            <person name="Gama M."/>
        </authorList>
    </citation>
    <scope>NUCLEOTIDE SEQUENCE</scope>
    <source>
        <strain evidence="1">B4</strain>
    </source>
</reference>
<accession>A0AAE3NDJ3</accession>
<evidence type="ECO:0000313" key="2">
    <source>
        <dbReference type="Proteomes" id="UP001143674"/>
    </source>
</evidence>
<dbReference type="Proteomes" id="UP001143674">
    <property type="component" value="Unassembled WGS sequence"/>
</dbReference>
<protein>
    <submittedName>
        <fullName evidence="1">Uncharacterized protein</fullName>
    </submittedName>
</protein>
<name>A0AAE3NDJ3_RALSL</name>
<dbReference type="RefSeq" id="WP_184851518.1">
    <property type="nucleotide sequence ID" value="NZ_JABZEH010000002.1"/>
</dbReference>
<dbReference type="AlphaFoldDB" id="A0AAE3NDJ3"/>
<dbReference type="EMBL" id="JAIVEX010000001">
    <property type="protein sequence ID" value="MDB0520418.1"/>
    <property type="molecule type" value="Genomic_DNA"/>
</dbReference>